<dbReference type="Proteomes" id="UP000245624">
    <property type="component" value="Unassembled WGS sequence"/>
</dbReference>
<evidence type="ECO:0000259" key="1">
    <source>
        <dbReference type="PROSITE" id="PS51746"/>
    </source>
</evidence>
<dbReference type="AlphaFoldDB" id="A0A317L2I6"/>
<dbReference type="SMART" id="SM00332">
    <property type="entry name" value="PP2Cc"/>
    <property type="match status" value="1"/>
</dbReference>
<evidence type="ECO:0000313" key="2">
    <source>
        <dbReference type="EMBL" id="PWU69444.1"/>
    </source>
</evidence>
<dbReference type="CDD" id="cd00143">
    <property type="entry name" value="PP2Cc"/>
    <property type="match status" value="1"/>
</dbReference>
<comment type="caution">
    <text evidence="2">The sequence shown here is derived from an EMBL/GenBank/DDBJ whole genome shotgun (WGS) entry which is preliminary data.</text>
</comment>
<dbReference type="SMART" id="SM00331">
    <property type="entry name" value="PP2C_SIG"/>
    <property type="match status" value="1"/>
</dbReference>
<dbReference type="EMBL" id="QGTD01000005">
    <property type="protein sequence ID" value="PWU69444.1"/>
    <property type="molecule type" value="Genomic_DNA"/>
</dbReference>
<dbReference type="Pfam" id="PF13672">
    <property type="entry name" value="PP2C_2"/>
    <property type="match status" value="1"/>
</dbReference>
<dbReference type="PROSITE" id="PS51746">
    <property type="entry name" value="PPM_2"/>
    <property type="match status" value="1"/>
</dbReference>
<name>A0A317L2I6_9BACI</name>
<gene>
    <name evidence="2" type="ORF">DLJ74_05575</name>
</gene>
<dbReference type="SUPFAM" id="SSF81606">
    <property type="entry name" value="PP2C-like"/>
    <property type="match status" value="1"/>
</dbReference>
<dbReference type="Gene3D" id="3.60.40.10">
    <property type="entry name" value="PPM-type phosphatase domain"/>
    <property type="match status" value="1"/>
</dbReference>
<protein>
    <recommendedName>
        <fullName evidence="1">PPM-type phosphatase domain-containing protein</fullName>
    </recommendedName>
</protein>
<dbReference type="InterPro" id="IPR036457">
    <property type="entry name" value="PPM-type-like_dom_sf"/>
</dbReference>
<dbReference type="OrthoDB" id="9801841at2"/>
<reference evidence="2 3" key="1">
    <citation type="submission" date="2018-05" db="EMBL/GenBank/DDBJ databases">
        <title>Genomic analysis of Gracilibacillus dipsosauri DD1 reveals novel features of a salt-tolerant amylase.</title>
        <authorList>
            <person name="Deutch C.E."/>
            <person name="Yang S."/>
        </authorList>
    </citation>
    <scope>NUCLEOTIDE SEQUENCE [LARGE SCALE GENOMIC DNA]</scope>
    <source>
        <strain evidence="2 3">DD1</strain>
    </source>
</reference>
<accession>A0A317L2I6</accession>
<keyword evidence="3" id="KW-1185">Reference proteome</keyword>
<sequence>MLMRKRKQNWFYGISTHTGSVRQSNEDNVYINTIRDRKGNEMLVTVVADGMGGYDAGDVASETIVTMIDKWFRKKVPPMLALPYPFTKIASEIDKLLQKANATLISEGEKLGNKMGTTASILFLYKNQYFITHIGDSRIYQISENPEQEQEENYQLVQLTEDHSWVMDQVKKNLLTEEEAEKHPKKNLLLQCLGITEDFSPFMTEGSFSKQDTFFLCSDGFYNIYPKQALLEGFRALQGSDQTFQSFADCLVKDADQRGATDNITVSIVTPKY</sequence>
<dbReference type="InterPro" id="IPR001932">
    <property type="entry name" value="PPM-type_phosphatase-like_dom"/>
</dbReference>
<organism evidence="2 3">
    <name type="scientific">Gracilibacillus dipsosauri</name>
    <dbReference type="NCBI Taxonomy" id="178340"/>
    <lineage>
        <taxon>Bacteria</taxon>
        <taxon>Bacillati</taxon>
        <taxon>Bacillota</taxon>
        <taxon>Bacilli</taxon>
        <taxon>Bacillales</taxon>
        <taxon>Bacillaceae</taxon>
        <taxon>Gracilibacillus</taxon>
    </lineage>
</organism>
<evidence type="ECO:0000313" key="3">
    <source>
        <dbReference type="Proteomes" id="UP000245624"/>
    </source>
</evidence>
<feature type="domain" description="PPM-type phosphatase" evidence="1">
    <location>
        <begin position="11"/>
        <end position="271"/>
    </location>
</feature>
<proteinExistence type="predicted"/>